<evidence type="ECO:0000256" key="2">
    <source>
        <dbReference type="ARBA" id="ARBA00022448"/>
    </source>
</evidence>
<dbReference type="InterPro" id="IPR039426">
    <property type="entry name" value="TonB-dep_rcpt-like"/>
</dbReference>
<dbReference type="PROSITE" id="PS52016">
    <property type="entry name" value="TONB_DEPENDENT_REC_3"/>
    <property type="match status" value="1"/>
</dbReference>
<comment type="subcellular location">
    <subcellularLocation>
        <location evidence="1 8">Cell outer membrane</location>
        <topology evidence="1 8">Multi-pass membrane protein</topology>
    </subcellularLocation>
</comment>
<evidence type="ECO:0000256" key="5">
    <source>
        <dbReference type="ARBA" id="ARBA00023077"/>
    </source>
</evidence>
<keyword evidence="3 8" id="KW-1134">Transmembrane beta strand</keyword>
<dbReference type="EMBL" id="CT005238">
    <property type="protein sequence ID" value="CAJ01624.1"/>
    <property type="molecule type" value="Genomic_DNA"/>
</dbReference>
<dbReference type="PANTHER" id="PTHR30069">
    <property type="entry name" value="TONB-DEPENDENT OUTER MEMBRANE RECEPTOR"/>
    <property type="match status" value="1"/>
</dbReference>
<evidence type="ECO:0000259" key="12">
    <source>
        <dbReference type="Pfam" id="PF07715"/>
    </source>
</evidence>
<protein>
    <submittedName>
        <fullName evidence="13">Putative outer membran receptor signal peptide protein</fullName>
    </submittedName>
</protein>
<dbReference type="Gene3D" id="2.170.130.10">
    <property type="entry name" value="TonB-dependent receptor, plug domain"/>
    <property type="match status" value="1"/>
</dbReference>
<dbReference type="PANTHER" id="PTHR30069:SF36">
    <property type="entry name" value="BLL6948 PROTEIN"/>
    <property type="match status" value="1"/>
</dbReference>
<dbReference type="Gene3D" id="2.40.170.20">
    <property type="entry name" value="TonB-dependent receptor, beta-barrel domain"/>
    <property type="match status" value="1"/>
</dbReference>
<reference evidence="13" key="1">
    <citation type="submission" date="2005-06" db="EMBL/GenBank/DDBJ databases">
        <title>First Genome Data from Uncultured Upland Soil Cluster a Methanotrophs Provide Further Evidence for a Close Phylogenetic Relationship to Methylocapsa acidiphila B2 and High-Affinity Methanotrophy Based on pMMO.</title>
        <authorList>
            <person name="Ricke P."/>
            <person name="Kube M."/>
            <person name="Nakagawa S."/>
            <person name="Erkel C."/>
            <person name="Reinhardt R."/>
            <person name="Liesack W."/>
        </authorList>
    </citation>
    <scope>NUCLEOTIDE SEQUENCE</scope>
</reference>
<proteinExistence type="inferred from homology"/>
<keyword evidence="10" id="KW-0732">Signal</keyword>
<evidence type="ECO:0000256" key="6">
    <source>
        <dbReference type="ARBA" id="ARBA00023136"/>
    </source>
</evidence>
<evidence type="ECO:0000256" key="8">
    <source>
        <dbReference type="PROSITE-ProRule" id="PRU01360"/>
    </source>
</evidence>
<organism evidence="13">
    <name type="scientific">Methylocapsa acidiphila</name>
    <dbReference type="NCBI Taxonomy" id="133552"/>
    <lineage>
        <taxon>Bacteria</taxon>
        <taxon>Pseudomonadati</taxon>
        <taxon>Pseudomonadota</taxon>
        <taxon>Alphaproteobacteria</taxon>
        <taxon>Hyphomicrobiales</taxon>
        <taxon>Beijerinckiaceae</taxon>
        <taxon>Methylocapsa</taxon>
    </lineage>
</organism>
<dbReference type="AlphaFoldDB" id="Q2VNK8"/>
<evidence type="ECO:0000313" key="13">
    <source>
        <dbReference type="EMBL" id="CAJ01624.1"/>
    </source>
</evidence>
<accession>Q2VNK8</accession>
<dbReference type="InterPro" id="IPR000531">
    <property type="entry name" value="Beta-barrel_TonB"/>
</dbReference>
<dbReference type="Pfam" id="PF00593">
    <property type="entry name" value="TonB_dep_Rec_b-barrel"/>
    <property type="match status" value="1"/>
</dbReference>
<evidence type="ECO:0000256" key="3">
    <source>
        <dbReference type="ARBA" id="ARBA00022452"/>
    </source>
</evidence>
<feature type="domain" description="TonB-dependent receptor-like beta-barrel" evidence="11">
    <location>
        <begin position="245"/>
        <end position="692"/>
    </location>
</feature>
<keyword evidence="5 9" id="KW-0798">TonB box</keyword>
<evidence type="ECO:0000259" key="11">
    <source>
        <dbReference type="Pfam" id="PF00593"/>
    </source>
</evidence>
<keyword evidence="6 8" id="KW-0472">Membrane</keyword>
<evidence type="ECO:0000256" key="1">
    <source>
        <dbReference type="ARBA" id="ARBA00004571"/>
    </source>
</evidence>
<feature type="domain" description="TonB-dependent receptor plug" evidence="12">
    <location>
        <begin position="82"/>
        <end position="189"/>
    </location>
</feature>
<evidence type="ECO:0000256" key="9">
    <source>
        <dbReference type="RuleBase" id="RU003357"/>
    </source>
</evidence>
<keyword evidence="13" id="KW-0675">Receptor</keyword>
<evidence type="ECO:0000256" key="4">
    <source>
        <dbReference type="ARBA" id="ARBA00022692"/>
    </source>
</evidence>
<comment type="similarity">
    <text evidence="8 9">Belongs to the TonB-dependent receptor family.</text>
</comment>
<feature type="chain" id="PRO_5004217584" evidence="10">
    <location>
        <begin position="20"/>
        <end position="753"/>
    </location>
</feature>
<dbReference type="Pfam" id="PF07715">
    <property type="entry name" value="Plug"/>
    <property type="match status" value="1"/>
</dbReference>
<dbReference type="GO" id="GO:0015344">
    <property type="term" value="F:siderophore uptake transmembrane transporter activity"/>
    <property type="evidence" value="ECO:0007669"/>
    <property type="project" value="TreeGrafter"/>
</dbReference>
<feature type="signal peptide" evidence="10">
    <location>
        <begin position="1"/>
        <end position="19"/>
    </location>
</feature>
<name>Q2VNK8_METAI</name>
<dbReference type="InterPro" id="IPR012910">
    <property type="entry name" value="Plug_dom"/>
</dbReference>
<dbReference type="GO" id="GO:0044718">
    <property type="term" value="P:siderophore transmembrane transport"/>
    <property type="evidence" value="ECO:0007669"/>
    <property type="project" value="TreeGrafter"/>
</dbReference>
<sequence>MASGSAVALMIALTFGARAETDQPTAKTDAQPAEQGAVALAPIDVETASNAPNPEPYTFPNFAGNPSTSAGTGTPADMNDAASAFTVSGQEVNQRIFSRPAEALEIVPGLVITQHSGDGKANQYFLRGFNLDHGTDLAIYLDGMPMNMPTHAHGQGYSDLNMLIPELISSVDIKKGPYFADQGDFASAGSVHINLLDSFDGQYAKATLGSFDYLRYLGFGSIKTGEGNILYAAEIGSYNGPWAYPDDLKKLNGVLRYSQGTALNGFSITGMAYGNHWNSTDQIPERAVSEVGLFGSLNPTDGGNTERFSLSTQWAKTEGGNAWQANAFVVRSGLNLWNDFTYFLQNPVQGDQFHQHETRTFGGANASYTLTNTIAGIPTETEFGVQTRFDAINLLLTDTQNRQYLSTIRKDYVKEGNISLFAQQTYHWSDWAKMIVGIRGDLYAGSVNAVSQPQNSGNAVAFVPGPKGSLILGPFNKTEFYMDIGQGFHSNDLRGVTVKVEPTDPINRLQPATFLTPTQGAEIGVRTKAIEGLNSSIALFGLDAASENIFSGDAGDTQPSRSTRRIGIELTNDYRPISWLDIEADATFARARFLGYDYAQAATYYSLTGYPQAQIGNAPGNYIPGAPAFIGTLNVQIGEKTGWFGGLGYRYFGTRPLTEDNAFRSPATGLLNARVGYNFDNGWRIQLDAFNITNSRSDQITYAYGSLLKTDSLYNACNSSTPPPTSVCQNGVMDRVLHPVEPLAFRLTLLGKF</sequence>
<keyword evidence="4 8" id="KW-0812">Transmembrane</keyword>
<dbReference type="InterPro" id="IPR037066">
    <property type="entry name" value="Plug_dom_sf"/>
</dbReference>
<dbReference type="SUPFAM" id="SSF56935">
    <property type="entry name" value="Porins"/>
    <property type="match status" value="1"/>
</dbReference>
<keyword evidence="7 8" id="KW-0998">Cell outer membrane</keyword>
<keyword evidence="2 8" id="KW-0813">Transport</keyword>
<evidence type="ECO:0000256" key="10">
    <source>
        <dbReference type="SAM" id="SignalP"/>
    </source>
</evidence>
<dbReference type="InterPro" id="IPR036942">
    <property type="entry name" value="Beta-barrel_TonB_sf"/>
</dbReference>
<gene>
    <name evidence="13" type="primary">tonB</name>
    <name evidence="13" type="ORF">orf70</name>
</gene>
<evidence type="ECO:0000256" key="7">
    <source>
        <dbReference type="ARBA" id="ARBA00023237"/>
    </source>
</evidence>
<dbReference type="GO" id="GO:0009279">
    <property type="term" value="C:cell outer membrane"/>
    <property type="evidence" value="ECO:0007669"/>
    <property type="project" value="UniProtKB-SubCell"/>
</dbReference>